<sequence length="410" mass="46811">MLIHILRKYLLTLYCLAIYGVAFSQGTLGGQVRDSLTHEPLAYASVFLANTTRGVSTDANGRFVLTDVPTGHYDFIISYLGYKLYRQTITVANSPLVINAFLAKATNQLGEVVVHPNPNRAADYRHFEQLFLGATSFSRQCRIRNPEAIFVDNDPDKKLLTASSPTFVEIDNQALGYCIRYYGLRFQLDLQGQVFSFYGYPIFEQLATTSASKRRRWEANRRKAYLGSLPHFLKSVYDNRLTEEGYVVQKVQHIQNPKWQRADSLLRVQRAALQQQHRGFPDDSVRQWQQVSPRLSLLYRRPLPPDSVRGTQPNSEKVWLRFQNFIQVTYLRERPDRAYLDAILRQSSGASIAIAGAQPEVSLVSLLDKDAEIERNGHLINPLAILSEGYWAFEKVGELLPFDYRLPATE</sequence>
<dbReference type="EMBL" id="BMHT01000001">
    <property type="protein sequence ID" value="GGE94365.1"/>
    <property type="molecule type" value="Genomic_DNA"/>
</dbReference>
<protein>
    <recommendedName>
        <fullName evidence="3">Carboxypeptidase-like regulatory domain-containing protein</fullName>
    </recommendedName>
</protein>
<evidence type="ECO:0008006" key="3">
    <source>
        <dbReference type="Google" id="ProtNLM"/>
    </source>
</evidence>
<dbReference type="RefSeq" id="WP_188809971.1">
    <property type="nucleotide sequence ID" value="NZ_BMHT01000001.1"/>
</dbReference>
<dbReference type="SUPFAM" id="SSF49464">
    <property type="entry name" value="Carboxypeptidase regulatory domain-like"/>
    <property type="match status" value="1"/>
</dbReference>
<gene>
    <name evidence="1" type="ORF">GCM10011383_01350</name>
</gene>
<name>A0ABQ1THS7_9BACT</name>
<keyword evidence="2" id="KW-1185">Reference proteome</keyword>
<proteinExistence type="predicted"/>
<evidence type="ECO:0000313" key="2">
    <source>
        <dbReference type="Proteomes" id="UP000632273"/>
    </source>
</evidence>
<reference evidence="2" key="1">
    <citation type="journal article" date="2019" name="Int. J. Syst. Evol. Microbiol.">
        <title>The Global Catalogue of Microorganisms (GCM) 10K type strain sequencing project: providing services to taxonomists for standard genome sequencing and annotation.</title>
        <authorList>
            <consortium name="The Broad Institute Genomics Platform"/>
            <consortium name="The Broad Institute Genome Sequencing Center for Infectious Disease"/>
            <person name="Wu L."/>
            <person name="Ma J."/>
        </authorList>
    </citation>
    <scope>NUCLEOTIDE SEQUENCE [LARGE SCALE GENOMIC DNA]</scope>
    <source>
        <strain evidence="2">CGMCC 1.15197</strain>
    </source>
</reference>
<dbReference type="Proteomes" id="UP000632273">
    <property type="component" value="Unassembled WGS sequence"/>
</dbReference>
<dbReference type="Pfam" id="PF13715">
    <property type="entry name" value="CarbopepD_reg_2"/>
    <property type="match status" value="1"/>
</dbReference>
<accession>A0ABQ1THS7</accession>
<comment type="caution">
    <text evidence="1">The sequence shown here is derived from an EMBL/GenBank/DDBJ whole genome shotgun (WGS) entry which is preliminary data.</text>
</comment>
<dbReference type="Gene3D" id="2.60.40.1120">
    <property type="entry name" value="Carboxypeptidase-like, regulatory domain"/>
    <property type="match status" value="1"/>
</dbReference>
<dbReference type="InterPro" id="IPR008969">
    <property type="entry name" value="CarboxyPept-like_regulatory"/>
</dbReference>
<evidence type="ECO:0000313" key="1">
    <source>
        <dbReference type="EMBL" id="GGE94365.1"/>
    </source>
</evidence>
<organism evidence="1 2">
    <name type="scientific">Hymenobacter cavernae</name>
    <dbReference type="NCBI Taxonomy" id="2044852"/>
    <lineage>
        <taxon>Bacteria</taxon>
        <taxon>Pseudomonadati</taxon>
        <taxon>Bacteroidota</taxon>
        <taxon>Cytophagia</taxon>
        <taxon>Cytophagales</taxon>
        <taxon>Hymenobacteraceae</taxon>
        <taxon>Hymenobacter</taxon>
    </lineage>
</organism>